<name>G4ZQT8_PHYSP</name>
<reference evidence="1 2" key="1">
    <citation type="journal article" date="2006" name="Science">
        <title>Phytophthora genome sequences uncover evolutionary origins and mechanisms of pathogenesis.</title>
        <authorList>
            <person name="Tyler B.M."/>
            <person name="Tripathy S."/>
            <person name="Zhang X."/>
            <person name="Dehal P."/>
            <person name="Jiang R.H."/>
            <person name="Aerts A."/>
            <person name="Arredondo F.D."/>
            <person name="Baxter L."/>
            <person name="Bensasson D."/>
            <person name="Beynon J.L."/>
            <person name="Chapman J."/>
            <person name="Damasceno C.M."/>
            <person name="Dorrance A.E."/>
            <person name="Dou D."/>
            <person name="Dickerman A.W."/>
            <person name="Dubchak I.L."/>
            <person name="Garbelotto M."/>
            <person name="Gijzen M."/>
            <person name="Gordon S.G."/>
            <person name="Govers F."/>
            <person name="Grunwald N.J."/>
            <person name="Huang W."/>
            <person name="Ivors K.L."/>
            <person name="Jones R.W."/>
            <person name="Kamoun S."/>
            <person name="Krampis K."/>
            <person name="Lamour K.H."/>
            <person name="Lee M.K."/>
            <person name="McDonald W.H."/>
            <person name="Medina M."/>
            <person name="Meijer H.J."/>
            <person name="Nordberg E.K."/>
            <person name="Maclean D.J."/>
            <person name="Ospina-Giraldo M.D."/>
            <person name="Morris P.F."/>
            <person name="Phuntumart V."/>
            <person name="Putnam N.H."/>
            <person name="Rash S."/>
            <person name="Rose J.K."/>
            <person name="Sakihama Y."/>
            <person name="Salamov A.A."/>
            <person name="Savidor A."/>
            <person name="Scheuring C.F."/>
            <person name="Smith B.M."/>
            <person name="Sobral B.W."/>
            <person name="Terry A."/>
            <person name="Torto-Alalibo T.A."/>
            <person name="Win J."/>
            <person name="Xu Z."/>
            <person name="Zhang H."/>
            <person name="Grigoriev I.V."/>
            <person name="Rokhsar D.S."/>
            <person name="Boore J.L."/>
        </authorList>
    </citation>
    <scope>NUCLEOTIDE SEQUENCE [LARGE SCALE GENOMIC DNA]</scope>
    <source>
        <strain evidence="1 2">P6497</strain>
    </source>
</reference>
<proteinExistence type="predicted"/>
<keyword evidence="2" id="KW-1185">Reference proteome</keyword>
<protein>
    <submittedName>
        <fullName evidence="1">Uncharacterized protein</fullName>
    </submittedName>
</protein>
<dbReference type="GeneID" id="20651848"/>
<dbReference type="Proteomes" id="UP000002640">
    <property type="component" value="Unassembled WGS sequence"/>
</dbReference>
<dbReference type="RefSeq" id="XP_009531315.1">
    <property type="nucleotide sequence ID" value="XM_009533020.1"/>
</dbReference>
<evidence type="ECO:0000313" key="2">
    <source>
        <dbReference type="Proteomes" id="UP000002640"/>
    </source>
</evidence>
<evidence type="ECO:0000313" key="1">
    <source>
        <dbReference type="EMBL" id="EGZ13886.1"/>
    </source>
</evidence>
<accession>G4ZQT8</accession>
<gene>
    <name evidence="1" type="ORF">PHYSODRAFT_414941</name>
</gene>
<feature type="non-terminal residue" evidence="1">
    <location>
        <position position="62"/>
    </location>
</feature>
<dbReference type="AlphaFoldDB" id="G4ZQT8"/>
<dbReference type="EMBL" id="JH159156">
    <property type="protein sequence ID" value="EGZ13886.1"/>
    <property type="molecule type" value="Genomic_DNA"/>
</dbReference>
<feature type="non-terminal residue" evidence="1">
    <location>
        <position position="1"/>
    </location>
</feature>
<dbReference type="KEGG" id="psoj:PHYSODRAFT_414941"/>
<organism evidence="1 2">
    <name type="scientific">Phytophthora sojae (strain P6497)</name>
    <name type="common">Soybean stem and root rot agent</name>
    <name type="synonym">Phytophthora megasperma f. sp. glycines</name>
    <dbReference type="NCBI Taxonomy" id="1094619"/>
    <lineage>
        <taxon>Eukaryota</taxon>
        <taxon>Sar</taxon>
        <taxon>Stramenopiles</taxon>
        <taxon>Oomycota</taxon>
        <taxon>Peronosporomycetes</taxon>
        <taxon>Peronosporales</taxon>
        <taxon>Peronosporaceae</taxon>
        <taxon>Phytophthora</taxon>
    </lineage>
</organism>
<sequence length="62" mass="6973">PYVVSRNDSHSFRVRHLVISNGEDVHASHLTSYADSNFEVTDKLLKYVAAQSITLKVARLTD</sequence>
<dbReference type="InParanoid" id="G4ZQT8"/>